<dbReference type="Proteomes" id="UP000770717">
    <property type="component" value="Unassembled WGS sequence"/>
</dbReference>
<evidence type="ECO:0000313" key="2">
    <source>
        <dbReference type="Proteomes" id="UP000770717"/>
    </source>
</evidence>
<dbReference type="EMBL" id="WNTK01000006">
    <property type="protein sequence ID" value="KAG9480932.1"/>
    <property type="molecule type" value="Genomic_DNA"/>
</dbReference>
<proteinExistence type="predicted"/>
<dbReference type="AlphaFoldDB" id="A0A8J6F3E7"/>
<gene>
    <name evidence="1" type="ORF">GDO78_010281</name>
</gene>
<keyword evidence="2" id="KW-1185">Reference proteome</keyword>
<comment type="caution">
    <text evidence="1">The sequence shown here is derived from an EMBL/GenBank/DDBJ whole genome shotgun (WGS) entry which is preliminary data.</text>
</comment>
<evidence type="ECO:0000313" key="1">
    <source>
        <dbReference type="EMBL" id="KAG9480932.1"/>
    </source>
</evidence>
<accession>A0A8J6F3E7</accession>
<organism evidence="1 2">
    <name type="scientific">Eleutherodactylus coqui</name>
    <name type="common">Puerto Rican coqui</name>
    <dbReference type="NCBI Taxonomy" id="57060"/>
    <lineage>
        <taxon>Eukaryota</taxon>
        <taxon>Metazoa</taxon>
        <taxon>Chordata</taxon>
        <taxon>Craniata</taxon>
        <taxon>Vertebrata</taxon>
        <taxon>Euteleostomi</taxon>
        <taxon>Amphibia</taxon>
        <taxon>Batrachia</taxon>
        <taxon>Anura</taxon>
        <taxon>Neobatrachia</taxon>
        <taxon>Hyloidea</taxon>
        <taxon>Eleutherodactylidae</taxon>
        <taxon>Eleutherodactylinae</taxon>
        <taxon>Eleutherodactylus</taxon>
        <taxon>Eleutherodactylus</taxon>
    </lineage>
</organism>
<reference evidence="1" key="1">
    <citation type="thesis" date="2020" institute="ProQuest LLC" country="789 East Eisenhower Parkway, Ann Arbor, MI, USA">
        <title>Comparative Genomics and Chromosome Evolution.</title>
        <authorList>
            <person name="Mudd A.B."/>
        </authorList>
    </citation>
    <scope>NUCLEOTIDE SEQUENCE</scope>
    <source>
        <strain evidence="1">HN-11 Male</strain>
        <tissue evidence="1">Kidney and liver</tissue>
    </source>
</reference>
<name>A0A8J6F3E7_ELECQ</name>
<sequence>MMQPGILCLDGSSTYVNKTAACLPARHPHIATLHHTETSAGRLRCNGVECCGPLGWHEKYIVHCNKSLLVIINATLACPVPSLHIGTILEYLNLY</sequence>
<protein>
    <submittedName>
        <fullName evidence="1">Uncharacterized protein</fullName>
    </submittedName>
</protein>